<dbReference type="Pfam" id="PF17384">
    <property type="entry name" value="DUF150_C"/>
    <property type="match status" value="1"/>
</dbReference>
<dbReference type="InterPro" id="IPR003728">
    <property type="entry name" value="Ribosome_maturation_RimP"/>
</dbReference>
<dbReference type="InterPro" id="IPR035956">
    <property type="entry name" value="RimP_N_sf"/>
</dbReference>
<evidence type="ECO:0000256" key="2">
    <source>
        <dbReference type="ARBA" id="ARBA00022517"/>
    </source>
</evidence>
<accession>A0A378TYD4</accession>
<dbReference type="SUPFAM" id="SSF75420">
    <property type="entry name" value="YhbC-like, N-terminal domain"/>
    <property type="match status" value="1"/>
</dbReference>
<evidence type="ECO:0000313" key="6">
    <source>
        <dbReference type="EMBL" id="STZ67927.1"/>
    </source>
</evidence>
<evidence type="ECO:0000256" key="3">
    <source>
        <dbReference type="HAMAP-Rule" id="MF_01077"/>
    </source>
</evidence>
<dbReference type="Pfam" id="PF02576">
    <property type="entry name" value="RimP_N"/>
    <property type="match status" value="1"/>
</dbReference>
<dbReference type="HAMAP" id="MF_01077">
    <property type="entry name" value="RimP"/>
    <property type="match status" value="1"/>
</dbReference>
<gene>
    <name evidence="3 6" type="primary">rimP</name>
    <name evidence="6" type="ORF">NCTC10660_01419</name>
</gene>
<evidence type="ECO:0000256" key="1">
    <source>
        <dbReference type="ARBA" id="ARBA00022490"/>
    </source>
</evidence>
<dbReference type="NCBIfam" id="NF000929">
    <property type="entry name" value="PRK00092.2-1"/>
    <property type="match status" value="1"/>
</dbReference>
<keyword evidence="2 3" id="KW-0690">Ribosome biogenesis</keyword>
<organism evidence="6 7">
    <name type="scientific">Neisseria elongata</name>
    <dbReference type="NCBI Taxonomy" id="495"/>
    <lineage>
        <taxon>Bacteria</taxon>
        <taxon>Pseudomonadati</taxon>
        <taxon>Pseudomonadota</taxon>
        <taxon>Betaproteobacteria</taxon>
        <taxon>Neisseriales</taxon>
        <taxon>Neisseriaceae</taxon>
        <taxon>Neisseria</taxon>
    </lineage>
</organism>
<feature type="domain" description="Ribosome maturation factor RimP C-terminal" evidence="5">
    <location>
        <begin position="148"/>
        <end position="213"/>
    </location>
</feature>
<dbReference type="PANTHER" id="PTHR33867:SF1">
    <property type="entry name" value="RIBOSOME MATURATION FACTOR RIMP"/>
    <property type="match status" value="1"/>
</dbReference>
<dbReference type="Gene3D" id="2.30.30.180">
    <property type="entry name" value="Ribosome maturation factor RimP, C-terminal domain"/>
    <property type="match status" value="1"/>
</dbReference>
<evidence type="ECO:0000313" key="7">
    <source>
        <dbReference type="Proteomes" id="UP000254927"/>
    </source>
</evidence>
<dbReference type="InterPro" id="IPR028989">
    <property type="entry name" value="RimP_N"/>
</dbReference>
<dbReference type="SUPFAM" id="SSF74942">
    <property type="entry name" value="YhbC-like, C-terminal domain"/>
    <property type="match status" value="1"/>
</dbReference>
<evidence type="ECO:0000259" key="4">
    <source>
        <dbReference type="Pfam" id="PF02576"/>
    </source>
</evidence>
<proteinExistence type="inferred from homology"/>
<evidence type="ECO:0000259" key="5">
    <source>
        <dbReference type="Pfam" id="PF17384"/>
    </source>
</evidence>
<dbReference type="CDD" id="cd01734">
    <property type="entry name" value="YlxS_C"/>
    <property type="match status" value="1"/>
</dbReference>
<name>A0A378TYD4_NEIEL</name>
<dbReference type="GO" id="GO:0006412">
    <property type="term" value="P:translation"/>
    <property type="evidence" value="ECO:0007669"/>
    <property type="project" value="TreeGrafter"/>
</dbReference>
<dbReference type="InterPro" id="IPR036847">
    <property type="entry name" value="RimP_C_sf"/>
</dbReference>
<reference evidence="6 7" key="1">
    <citation type="submission" date="2018-06" db="EMBL/GenBank/DDBJ databases">
        <authorList>
            <consortium name="Pathogen Informatics"/>
            <person name="Doyle S."/>
        </authorList>
    </citation>
    <scope>NUCLEOTIDE SEQUENCE [LARGE SCALE GENOMIC DNA]</scope>
    <source>
        <strain evidence="6 7">NCTC10660</strain>
    </source>
</reference>
<dbReference type="EMBL" id="UGQW01000002">
    <property type="protein sequence ID" value="STZ67927.1"/>
    <property type="molecule type" value="Genomic_DNA"/>
</dbReference>
<dbReference type="Proteomes" id="UP000254927">
    <property type="component" value="Unassembled WGS sequence"/>
</dbReference>
<protein>
    <recommendedName>
        <fullName evidence="3">Ribosome maturation factor RimP</fullName>
    </recommendedName>
</protein>
<sequence length="215" mass="24391">MLSDGLVKRLILCPANSFGKKPDHRAKNQGRLKPLKFNRFSFLSKHDIIRKIFQVKLRNGHRAIFLFSPEGKMDIQQILDKTLPGLGYELVDFELTAQGILRVFIDKEGGITVEDCATVSNHLSRLFMVEDIDYKNLEISSPGLDRPLKKAADFVRFAGQQAKIKTRLPIDGQKNFIGRIEACENDIVTLSFDGKTASIEINNIDKARLKPEFKF</sequence>
<dbReference type="GO" id="GO:0005829">
    <property type="term" value="C:cytosol"/>
    <property type="evidence" value="ECO:0007669"/>
    <property type="project" value="TreeGrafter"/>
</dbReference>
<comment type="similarity">
    <text evidence="3">Belongs to the RimP family.</text>
</comment>
<dbReference type="Gene3D" id="3.30.300.70">
    <property type="entry name" value="RimP-like superfamily, N-terminal"/>
    <property type="match status" value="1"/>
</dbReference>
<dbReference type="PANTHER" id="PTHR33867">
    <property type="entry name" value="RIBOSOME MATURATION FACTOR RIMP"/>
    <property type="match status" value="1"/>
</dbReference>
<feature type="domain" description="Ribosome maturation factor RimP N-terminal" evidence="4">
    <location>
        <begin position="79"/>
        <end position="145"/>
    </location>
</feature>
<dbReference type="InterPro" id="IPR028998">
    <property type="entry name" value="RimP_C"/>
</dbReference>
<comment type="function">
    <text evidence="3">Required for maturation of 30S ribosomal subunits.</text>
</comment>
<keyword evidence="1 3" id="KW-0963">Cytoplasm</keyword>
<dbReference type="GO" id="GO:0000028">
    <property type="term" value="P:ribosomal small subunit assembly"/>
    <property type="evidence" value="ECO:0007669"/>
    <property type="project" value="TreeGrafter"/>
</dbReference>
<comment type="subcellular location">
    <subcellularLocation>
        <location evidence="3">Cytoplasm</location>
    </subcellularLocation>
</comment>
<dbReference type="AlphaFoldDB" id="A0A378TYD4"/>